<proteinExistence type="predicted"/>
<evidence type="ECO:0000256" key="1">
    <source>
        <dbReference type="SAM" id="MobiDB-lite"/>
    </source>
</evidence>
<feature type="compositionally biased region" description="Polar residues" evidence="1">
    <location>
        <begin position="25"/>
        <end position="34"/>
    </location>
</feature>
<dbReference type="EMBL" id="ANIY01001750">
    <property type="protein sequence ID" value="ETP45176.1"/>
    <property type="molecule type" value="Genomic_DNA"/>
</dbReference>
<evidence type="ECO:0000313" key="3">
    <source>
        <dbReference type="Proteomes" id="UP000018948"/>
    </source>
</evidence>
<organism evidence="2 3">
    <name type="scientific">Phytophthora nicotianae P10297</name>
    <dbReference type="NCBI Taxonomy" id="1317064"/>
    <lineage>
        <taxon>Eukaryota</taxon>
        <taxon>Sar</taxon>
        <taxon>Stramenopiles</taxon>
        <taxon>Oomycota</taxon>
        <taxon>Peronosporomycetes</taxon>
        <taxon>Peronosporales</taxon>
        <taxon>Peronosporaceae</taxon>
        <taxon>Phytophthora</taxon>
    </lineage>
</organism>
<comment type="caution">
    <text evidence="2">The sequence shown here is derived from an EMBL/GenBank/DDBJ whole genome shotgun (WGS) entry which is preliminary data.</text>
</comment>
<accession>W2ZDW9</accession>
<name>W2ZDW9_PHYNI</name>
<feature type="region of interest" description="Disordered" evidence="1">
    <location>
        <begin position="1"/>
        <end position="62"/>
    </location>
</feature>
<dbReference type="AlphaFoldDB" id="W2ZDW9"/>
<protein>
    <submittedName>
        <fullName evidence="2">Uncharacterized protein</fullName>
    </submittedName>
</protein>
<dbReference type="Proteomes" id="UP000018948">
    <property type="component" value="Unassembled WGS sequence"/>
</dbReference>
<reference evidence="2 3" key="1">
    <citation type="submission" date="2013-11" db="EMBL/GenBank/DDBJ databases">
        <title>The Genome Sequence of Phytophthora parasitica P10297.</title>
        <authorList>
            <consortium name="The Broad Institute Genomics Platform"/>
            <person name="Russ C."/>
            <person name="Tyler B."/>
            <person name="Panabieres F."/>
            <person name="Shan W."/>
            <person name="Tripathy S."/>
            <person name="Grunwald N."/>
            <person name="Machado M."/>
            <person name="Johnson C.S."/>
            <person name="Walker B."/>
            <person name="Young S.K."/>
            <person name="Zeng Q."/>
            <person name="Gargeya S."/>
            <person name="Fitzgerald M."/>
            <person name="Haas B."/>
            <person name="Abouelleil A."/>
            <person name="Allen A.W."/>
            <person name="Alvarado L."/>
            <person name="Arachchi H.M."/>
            <person name="Berlin A.M."/>
            <person name="Chapman S.B."/>
            <person name="Gainer-Dewar J."/>
            <person name="Goldberg J."/>
            <person name="Griggs A."/>
            <person name="Gujja S."/>
            <person name="Hansen M."/>
            <person name="Howarth C."/>
            <person name="Imamovic A."/>
            <person name="Ireland A."/>
            <person name="Larimer J."/>
            <person name="McCowan C."/>
            <person name="Murphy C."/>
            <person name="Pearson M."/>
            <person name="Poon T.W."/>
            <person name="Priest M."/>
            <person name="Roberts A."/>
            <person name="Saif S."/>
            <person name="Shea T."/>
            <person name="Sisk P."/>
            <person name="Sykes S."/>
            <person name="Wortman J."/>
            <person name="Nusbaum C."/>
            <person name="Birren B."/>
        </authorList>
    </citation>
    <scope>NUCLEOTIDE SEQUENCE [LARGE SCALE GENOMIC DNA]</scope>
    <source>
        <strain evidence="2 3">P10297</strain>
    </source>
</reference>
<evidence type="ECO:0000313" key="2">
    <source>
        <dbReference type="EMBL" id="ETP45176.1"/>
    </source>
</evidence>
<dbReference type="OrthoDB" id="93877at2759"/>
<gene>
    <name evidence="2" type="ORF">F442_08371</name>
</gene>
<sequence>MPPKRRATNKPEPSPPDSKKARGRATNTNTSSRNADVRPVPPMEHQQGTTGDNTEDQGSEDVASITPDAGAAEDAEANSSDVPSLIGQDTRTRNILTLNSQTEDVGPILVTNRSAETAGIGPQTAPYVSPLERYRQIRAGEAAQSANVSTVEGLLRFIQANDVNLASVRARLRNTAKVVWTSTHIVKTGELARIHLVDEHAPEPLAEMKKKLFKMTMNNDYLTVDQLLITATIFGCTADSPGIPPDGAIVTITNPSKIGLFMDKACQLTTRLANFHFS</sequence>